<comment type="caution">
    <text evidence="1">The sequence shown here is derived from an EMBL/GenBank/DDBJ whole genome shotgun (WGS) entry which is preliminary data.</text>
</comment>
<reference evidence="1 2" key="1">
    <citation type="submission" date="2007-08" db="EMBL/GenBank/DDBJ databases">
        <authorList>
            <person name="Fulton L."/>
            <person name="Clifton S."/>
            <person name="Fulton B."/>
            <person name="Xu J."/>
            <person name="Minx P."/>
            <person name="Pepin K.H."/>
            <person name="Johnson M."/>
            <person name="Thiruvilangam P."/>
            <person name="Bhonagiri V."/>
            <person name="Nash W.E."/>
            <person name="Mardis E.R."/>
            <person name="Wilson R.K."/>
        </authorList>
    </citation>
    <scope>NUCLEOTIDE SEQUENCE [LARGE SCALE GENOMIC DNA]</scope>
    <source>
        <strain evidence="2">ATCC BAA-613 / DSM 15670 / CCUG 46953 / JCM 12243 / WAL 16351</strain>
    </source>
</reference>
<dbReference type="EMBL" id="ABCC02000044">
    <property type="protein sequence ID" value="EDP13926.1"/>
    <property type="molecule type" value="Genomic_DNA"/>
</dbReference>
<dbReference type="PaxDb" id="411902-CLOBOL_05807"/>
<reference evidence="1 2" key="2">
    <citation type="submission" date="2007-09" db="EMBL/GenBank/DDBJ databases">
        <title>Draft genome sequence of Clostridium bolteae (ATCC BAA-613).</title>
        <authorList>
            <person name="Sudarsanam P."/>
            <person name="Ley R."/>
            <person name="Guruge J."/>
            <person name="Turnbaugh P.J."/>
            <person name="Mahowald M."/>
            <person name="Liep D."/>
            <person name="Gordon J."/>
        </authorList>
    </citation>
    <scope>NUCLEOTIDE SEQUENCE [LARGE SCALE GENOMIC DNA]</scope>
    <source>
        <strain evidence="2">ATCC BAA-613 / DSM 15670 / CCUG 46953 / JCM 12243 / WAL 16351</strain>
    </source>
</reference>
<dbReference type="Proteomes" id="UP000005396">
    <property type="component" value="Unassembled WGS sequence"/>
</dbReference>
<evidence type="ECO:0000313" key="2">
    <source>
        <dbReference type="Proteomes" id="UP000005396"/>
    </source>
</evidence>
<sequence>MFCIVVLHGDLLNGSHTFRHLPKHKKRQYLLSSGADEEWDS</sequence>
<gene>
    <name evidence="1" type="ORF">CLOBOL_05807</name>
</gene>
<accession>A8S0Y6</accession>
<proteinExistence type="predicted"/>
<name>A8S0Y6_ENTBW</name>
<evidence type="ECO:0000313" key="1">
    <source>
        <dbReference type="EMBL" id="EDP13926.1"/>
    </source>
</evidence>
<dbReference type="HOGENOM" id="CLU_3267948_0_0_9"/>
<dbReference type="AlphaFoldDB" id="A8S0Y6"/>
<protein>
    <submittedName>
        <fullName evidence="1">Uncharacterized protein</fullName>
    </submittedName>
</protein>
<organism evidence="1 2">
    <name type="scientific">Enterocloster bolteae (strain ATCC BAA-613 / DSM 15670 / CCUG 46953 / JCM 12243 / WAL 16351)</name>
    <name type="common">Clostridium bolteae</name>
    <dbReference type="NCBI Taxonomy" id="411902"/>
    <lineage>
        <taxon>Bacteria</taxon>
        <taxon>Bacillati</taxon>
        <taxon>Bacillota</taxon>
        <taxon>Clostridia</taxon>
        <taxon>Lachnospirales</taxon>
        <taxon>Lachnospiraceae</taxon>
        <taxon>Enterocloster</taxon>
    </lineage>
</organism>